<dbReference type="AlphaFoldDB" id="A0A1V0AAK3"/>
<dbReference type="Proteomes" id="UP000190797">
    <property type="component" value="Chromosome"/>
</dbReference>
<gene>
    <name evidence="1" type="ORF">BKM31_42425</name>
</gene>
<protein>
    <submittedName>
        <fullName evidence="1">Uncharacterized protein</fullName>
    </submittedName>
</protein>
<name>A0A1V0AAK3_9ACTN</name>
<reference evidence="2" key="1">
    <citation type="journal article" date="2017" name="Med. Chem. Commun.">
        <title>Nonomuraea sp. ATCC 55076 harbours the largest actinomycete chromosome to date and the kistamicin biosynthetic gene cluster.</title>
        <authorList>
            <person name="Nazari B."/>
            <person name="Forneris C.C."/>
            <person name="Gibson M.I."/>
            <person name="Moon K."/>
            <person name="Schramma K.R."/>
            <person name="Seyedsayamdost M.R."/>
        </authorList>
    </citation>
    <scope>NUCLEOTIDE SEQUENCE [LARGE SCALE GENOMIC DNA]</scope>
    <source>
        <strain evidence="2">ATCC 55076</strain>
    </source>
</reference>
<organism evidence="1 2">
    <name type="scientific">[Actinomadura] parvosata subsp. kistnae</name>
    <dbReference type="NCBI Taxonomy" id="1909395"/>
    <lineage>
        <taxon>Bacteria</taxon>
        <taxon>Bacillati</taxon>
        <taxon>Actinomycetota</taxon>
        <taxon>Actinomycetes</taxon>
        <taxon>Streptosporangiales</taxon>
        <taxon>Streptosporangiaceae</taxon>
        <taxon>Nonomuraea</taxon>
    </lineage>
</organism>
<dbReference type="EMBL" id="CP017717">
    <property type="protein sequence ID" value="AQZ67231.1"/>
    <property type="molecule type" value="Genomic_DNA"/>
</dbReference>
<dbReference type="KEGG" id="noa:BKM31_42425"/>
<evidence type="ECO:0000313" key="2">
    <source>
        <dbReference type="Proteomes" id="UP000190797"/>
    </source>
</evidence>
<keyword evidence="2" id="KW-1185">Reference proteome</keyword>
<accession>A0A1V0AAK3</accession>
<evidence type="ECO:0000313" key="1">
    <source>
        <dbReference type="EMBL" id="AQZ67231.1"/>
    </source>
</evidence>
<proteinExistence type="predicted"/>
<sequence length="169" mass="17153">MIEISGTVHEVSKGSSINVERSQSLIDSRIEIAAPGVDDTKVYVRVGDSHRSVRGAIRASMHLDGLAGVLFGAVIISKPCVAGGGVENPLGVVKNEVVVGVVRHWQAAEHLGSAGQSTIGFAAVPDAGKTAGFLEGELDHGAAGAGHGLAHAGGGNDVFIAAFDEGEPR</sequence>